<organism evidence="1 2">
    <name type="scientific">Bacillus benzoevorans</name>
    <dbReference type="NCBI Taxonomy" id="1456"/>
    <lineage>
        <taxon>Bacteria</taxon>
        <taxon>Bacillati</taxon>
        <taxon>Bacillota</taxon>
        <taxon>Bacilli</taxon>
        <taxon>Bacillales</taxon>
        <taxon>Bacillaceae</taxon>
        <taxon>Bacillus</taxon>
    </lineage>
</organism>
<dbReference type="InterPro" id="IPR031888">
    <property type="entry name" value="DUF5068"/>
</dbReference>
<dbReference type="PROSITE" id="PS51257">
    <property type="entry name" value="PROKAR_LIPOPROTEIN"/>
    <property type="match status" value="1"/>
</dbReference>
<accession>A0A7X0HVU2</accession>
<evidence type="ECO:0000313" key="2">
    <source>
        <dbReference type="Proteomes" id="UP000531594"/>
    </source>
</evidence>
<name>A0A7X0HVU2_9BACI</name>
<gene>
    <name evidence="1" type="ORF">HNR53_004524</name>
</gene>
<reference evidence="1 2" key="1">
    <citation type="submission" date="2020-08" db="EMBL/GenBank/DDBJ databases">
        <title>Genomic Encyclopedia of Type Strains, Phase IV (KMG-IV): sequencing the most valuable type-strain genomes for metagenomic binning, comparative biology and taxonomic classification.</title>
        <authorList>
            <person name="Goeker M."/>
        </authorList>
    </citation>
    <scope>NUCLEOTIDE SEQUENCE [LARGE SCALE GENOMIC DNA]</scope>
    <source>
        <strain evidence="1 2">DSM 5391</strain>
    </source>
</reference>
<dbReference type="EMBL" id="JACHGK010000030">
    <property type="protein sequence ID" value="MBB6447814.1"/>
    <property type="molecule type" value="Genomic_DNA"/>
</dbReference>
<dbReference type="Proteomes" id="UP000531594">
    <property type="component" value="Unassembled WGS sequence"/>
</dbReference>
<evidence type="ECO:0008006" key="3">
    <source>
        <dbReference type="Google" id="ProtNLM"/>
    </source>
</evidence>
<dbReference type="Gene3D" id="2.60.40.4170">
    <property type="match status" value="1"/>
</dbReference>
<comment type="caution">
    <text evidence="1">The sequence shown here is derived from an EMBL/GenBank/DDBJ whole genome shotgun (WGS) entry which is preliminary data.</text>
</comment>
<protein>
    <recommendedName>
        <fullName evidence="3">DUF5068 domain-containing protein</fullName>
    </recommendedName>
</protein>
<evidence type="ECO:0000313" key="1">
    <source>
        <dbReference type="EMBL" id="MBB6447814.1"/>
    </source>
</evidence>
<dbReference type="Pfam" id="PF16781">
    <property type="entry name" value="DUF5068"/>
    <property type="match status" value="1"/>
</dbReference>
<sequence>MKRVFSIAIILILFLSACGKKEDTTGTSQEQSQTGIAQTSASDNTVLNPYIAQETEGTVEVIYRNKDPKYTHEMDGFKIAVDEYEIVKVTGMNENSKILFDDQTNGYIITSKVTIENGTNKQLYYSNYHRIQLSNELDFIQSDWKNFVAEDQRINTIKQNKDDFTLFEPKEKVSGFITFALTDYEFEKLKNTSPKYIIEGGLADNSQSENSNLQKSPVFDFLITAPAQPVPEPAKPEVPADQPIFHQDKLLTENWASKKMIFEKANINKTKAMGTVKVTLDSVQYTEVIPTAGNESMFSAFGGGVAALTVKLKIDNQSAAPISLGNLGTSLDVDETRATYFTQGVVEPSEPSEIAAGQQGEKLHVFLFKKDEFDLYKKFTLNFGPINGQGDVAVFNLPR</sequence>
<proteinExistence type="predicted"/>
<dbReference type="RefSeq" id="WP_246439757.1">
    <property type="nucleotide sequence ID" value="NZ_JACHGK010000030.1"/>
</dbReference>
<dbReference type="AlphaFoldDB" id="A0A7X0HVU2"/>
<keyword evidence="2" id="KW-1185">Reference proteome</keyword>